<gene>
    <name evidence="14" type="ORF">Din_032889</name>
</gene>
<feature type="transmembrane region" description="Helical" evidence="12">
    <location>
        <begin position="500"/>
        <end position="525"/>
    </location>
</feature>
<accession>A0A5B7B5K3</accession>
<evidence type="ECO:0000256" key="12">
    <source>
        <dbReference type="SAM" id="Phobius"/>
    </source>
</evidence>
<feature type="compositionally biased region" description="Polar residues" evidence="11">
    <location>
        <begin position="75"/>
        <end position="85"/>
    </location>
</feature>
<dbReference type="EMBL" id="GHES01032889">
    <property type="protein sequence ID" value="MPA63448.1"/>
    <property type="molecule type" value="Transcribed_RNA"/>
</dbReference>
<keyword evidence="2" id="KW-0813">Transport</keyword>
<dbReference type="InterPro" id="IPR045016">
    <property type="entry name" value="NhaD-like"/>
</dbReference>
<evidence type="ECO:0000256" key="4">
    <source>
        <dbReference type="ARBA" id="ARBA00022692"/>
    </source>
</evidence>
<dbReference type="InterPro" id="IPR004680">
    <property type="entry name" value="Cit_transptr-like_dom"/>
</dbReference>
<keyword evidence="3" id="KW-0050">Antiport</keyword>
<feature type="transmembrane region" description="Helical" evidence="12">
    <location>
        <begin position="355"/>
        <end position="373"/>
    </location>
</feature>
<feature type="transmembrane region" description="Helical" evidence="12">
    <location>
        <begin position="277"/>
        <end position="306"/>
    </location>
</feature>
<feature type="compositionally biased region" description="Polar residues" evidence="11">
    <location>
        <begin position="12"/>
        <end position="22"/>
    </location>
</feature>
<evidence type="ECO:0000256" key="10">
    <source>
        <dbReference type="ARBA" id="ARBA00025753"/>
    </source>
</evidence>
<feature type="transmembrane region" description="Helical" evidence="12">
    <location>
        <begin position="461"/>
        <end position="480"/>
    </location>
</feature>
<evidence type="ECO:0000256" key="8">
    <source>
        <dbReference type="ARBA" id="ARBA00023136"/>
    </source>
</evidence>
<evidence type="ECO:0000256" key="5">
    <source>
        <dbReference type="ARBA" id="ARBA00022989"/>
    </source>
</evidence>
<feature type="transmembrane region" description="Helical" evidence="12">
    <location>
        <begin position="237"/>
        <end position="265"/>
    </location>
</feature>
<feature type="transmembrane region" description="Helical" evidence="12">
    <location>
        <begin position="116"/>
        <end position="134"/>
    </location>
</feature>
<dbReference type="PANTHER" id="PTHR43269:SF2">
    <property type="entry name" value="SODIUM_PROTON ANTIPORTER 1-RELATED"/>
    <property type="match status" value="1"/>
</dbReference>
<dbReference type="AlphaFoldDB" id="A0A5B7B5K3"/>
<dbReference type="GO" id="GO:0016020">
    <property type="term" value="C:membrane"/>
    <property type="evidence" value="ECO:0007669"/>
    <property type="project" value="UniProtKB-SubCell"/>
</dbReference>
<keyword evidence="4 12" id="KW-0812">Transmembrane</keyword>
<feature type="transmembrane region" description="Helical" evidence="12">
    <location>
        <begin position="195"/>
        <end position="216"/>
    </location>
</feature>
<feature type="region of interest" description="Disordered" evidence="11">
    <location>
        <begin position="53"/>
        <end position="85"/>
    </location>
</feature>
<evidence type="ECO:0000256" key="9">
    <source>
        <dbReference type="ARBA" id="ARBA00023201"/>
    </source>
</evidence>
<proteinExistence type="inferred from homology"/>
<dbReference type="GO" id="GO:0015297">
    <property type="term" value="F:antiporter activity"/>
    <property type="evidence" value="ECO:0007669"/>
    <property type="project" value="UniProtKB-KW"/>
</dbReference>
<feature type="transmembrane region" description="Helical" evidence="12">
    <location>
        <begin position="168"/>
        <end position="189"/>
    </location>
</feature>
<evidence type="ECO:0000256" key="7">
    <source>
        <dbReference type="ARBA" id="ARBA00023065"/>
    </source>
</evidence>
<evidence type="ECO:0000256" key="2">
    <source>
        <dbReference type="ARBA" id="ARBA00022448"/>
    </source>
</evidence>
<reference evidence="14" key="1">
    <citation type="submission" date="2019-08" db="EMBL/GenBank/DDBJ databases">
        <title>Reference gene set and small RNA set construction with multiple tissues from Davidia involucrata Baill.</title>
        <authorList>
            <person name="Yang H."/>
            <person name="Zhou C."/>
            <person name="Li G."/>
            <person name="Wang J."/>
            <person name="Gao P."/>
            <person name="Wang M."/>
            <person name="Wang R."/>
            <person name="Zhao Y."/>
        </authorList>
    </citation>
    <scope>NUCLEOTIDE SEQUENCE</scope>
    <source>
        <tissue evidence="14">Mixed with DoveR01_LX</tissue>
    </source>
</reference>
<keyword evidence="9" id="KW-0739">Sodium transport</keyword>
<feature type="transmembrane region" description="Helical" evidence="12">
    <location>
        <begin position="537"/>
        <end position="555"/>
    </location>
</feature>
<feature type="domain" description="Citrate transporter-like" evidence="13">
    <location>
        <begin position="151"/>
        <end position="483"/>
    </location>
</feature>
<feature type="region of interest" description="Disordered" evidence="11">
    <location>
        <begin position="1"/>
        <end position="22"/>
    </location>
</feature>
<evidence type="ECO:0000256" key="6">
    <source>
        <dbReference type="ARBA" id="ARBA00023053"/>
    </source>
</evidence>
<organism evidence="14">
    <name type="scientific">Davidia involucrata</name>
    <name type="common">Dove tree</name>
    <dbReference type="NCBI Taxonomy" id="16924"/>
    <lineage>
        <taxon>Eukaryota</taxon>
        <taxon>Viridiplantae</taxon>
        <taxon>Streptophyta</taxon>
        <taxon>Embryophyta</taxon>
        <taxon>Tracheophyta</taxon>
        <taxon>Spermatophyta</taxon>
        <taxon>Magnoliopsida</taxon>
        <taxon>eudicotyledons</taxon>
        <taxon>Gunneridae</taxon>
        <taxon>Pentapetalae</taxon>
        <taxon>asterids</taxon>
        <taxon>Cornales</taxon>
        <taxon>Nyssaceae</taxon>
        <taxon>Davidia</taxon>
    </lineage>
</organism>
<sequence length="575" mass="61066">MSTLLPIRTHHLSPSNHFKNSTQLVSQPCLGSSFLRLKGPRLLHRNGVLARAEDKARGLSSPSSTQSSPPQPNSEKQLQELTPSSGACDPLCSVDETSSRDFEATYQPKTDLLKTLSILAAAATGAVAINQSWVAANQDIAMALVFGIGYAGIIFEESLAFNKSGVGLLMAVSLWVIRSIGAPSTGIAVSELTHASAEVSEIVFFLLGAMTIVEIVDAHQGFKLVTDNITTRKPRTLLWVVGFVTFFLSSVLDNLTSTIIMVSLLRKLVPPSEYRKFLGAVVVIAANAGGAWTPIGDVTTTMLWIHGQISTLQTMKDLIVPSVVSLAVPLALMSLTSEVNGKGQDSPNVLASEQMAPRGQLVFSVGIGALVFVPVFKALTGLPPYMGMLLGLGVLWILTDAIHYGESEGQRLKVPQALSRIDTQGALFFLGILLSVSSLEAAGLLRELANYLDAHIPNIELLASAIGVVSAIIDNVPLVAATMGMYNLTSFPQDSEFWQLVAYCAGTGGSMLVIGSAAGVAFMGMEKVDFFWYLRKVSGFAFAGYAAGIAAYVAIHNLHLSLPTTLAQVPFLSGS</sequence>
<evidence type="ECO:0000313" key="14">
    <source>
        <dbReference type="EMBL" id="MPA63448.1"/>
    </source>
</evidence>
<name>A0A5B7B5K3_DAVIN</name>
<comment type="similarity">
    <text evidence="10">Belongs to the NhaD Na(+)/H(+) (TC 2.A.62) antiporter family.</text>
</comment>
<keyword evidence="5 12" id="KW-1133">Transmembrane helix</keyword>
<dbReference type="PANTHER" id="PTHR43269">
    <property type="entry name" value="SODIUM/PROTON ANTIPORTER 1-RELATED"/>
    <property type="match status" value="1"/>
</dbReference>
<keyword evidence="7" id="KW-0406">Ion transport</keyword>
<evidence type="ECO:0000256" key="11">
    <source>
        <dbReference type="SAM" id="MobiDB-lite"/>
    </source>
</evidence>
<keyword evidence="6" id="KW-0915">Sodium</keyword>
<evidence type="ECO:0000259" key="13">
    <source>
        <dbReference type="Pfam" id="PF03600"/>
    </source>
</evidence>
<keyword evidence="8 12" id="KW-0472">Membrane</keyword>
<evidence type="ECO:0000256" key="1">
    <source>
        <dbReference type="ARBA" id="ARBA00004141"/>
    </source>
</evidence>
<dbReference type="NCBIfam" id="NF038006">
    <property type="entry name" value="NhaD_1"/>
    <property type="match status" value="1"/>
</dbReference>
<comment type="subcellular location">
    <subcellularLocation>
        <location evidence="1">Membrane</location>
        <topology evidence="1">Multi-pass membrane protein</topology>
    </subcellularLocation>
</comment>
<feature type="transmembrane region" description="Helical" evidence="12">
    <location>
        <begin position="425"/>
        <end position="449"/>
    </location>
</feature>
<feature type="transmembrane region" description="Helical" evidence="12">
    <location>
        <begin position="140"/>
        <end position="161"/>
    </location>
</feature>
<protein>
    <submittedName>
        <fullName evidence="14">Putative Sodium:hydrogen antiporter 1 isoform 1</fullName>
    </submittedName>
</protein>
<dbReference type="GO" id="GO:0006814">
    <property type="term" value="P:sodium ion transport"/>
    <property type="evidence" value="ECO:0007669"/>
    <property type="project" value="UniProtKB-KW"/>
</dbReference>
<dbReference type="Pfam" id="PF03600">
    <property type="entry name" value="CitMHS"/>
    <property type="match status" value="1"/>
</dbReference>
<evidence type="ECO:0000256" key="3">
    <source>
        <dbReference type="ARBA" id="ARBA00022449"/>
    </source>
</evidence>